<dbReference type="InterPro" id="IPR052189">
    <property type="entry name" value="L-asp_N-monooxygenase_NS-form"/>
</dbReference>
<gene>
    <name evidence="2" type="ORF">GCM10011322_11940</name>
</gene>
<dbReference type="Proteomes" id="UP000600449">
    <property type="component" value="Unassembled WGS sequence"/>
</dbReference>
<evidence type="ECO:0000313" key="2">
    <source>
        <dbReference type="EMBL" id="GGK27069.1"/>
    </source>
</evidence>
<reference evidence="2 3" key="1">
    <citation type="journal article" date="2014" name="Int. J. Syst. Evol. Microbiol.">
        <title>Complete genome sequence of Corynebacterium casei LMG S-19264T (=DSM 44701T), isolated from a smear-ripened cheese.</title>
        <authorList>
            <consortium name="US DOE Joint Genome Institute (JGI-PGF)"/>
            <person name="Walter F."/>
            <person name="Albersmeier A."/>
            <person name="Kalinowski J."/>
            <person name="Ruckert C."/>
        </authorList>
    </citation>
    <scope>NUCLEOTIDE SEQUENCE [LARGE SCALE GENOMIC DNA]</scope>
    <source>
        <strain evidence="2 3">CGMCC 1.9161</strain>
    </source>
</reference>
<evidence type="ECO:0000259" key="1">
    <source>
        <dbReference type="Pfam" id="PF13454"/>
    </source>
</evidence>
<evidence type="ECO:0000313" key="3">
    <source>
        <dbReference type="Proteomes" id="UP000600449"/>
    </source>
</evidence>
<dbReference type="InterPro" id="IPR038732">
    <property type="entry name" value="HpyO/CreE_NAD-binding"/>
</dbReference>
<comment type="caution">
    <text evidence="2">The sequence shown here is derived from an EMBL/GenBank/DDBJ whole genome shotgun (WGS) entry which is preliminary data.</text>
</comment>
<organism evidence="2 3">
    <name type="scientific">Salinarimonas ramus</name>
    <dbReference type="NCBI Taxonomy" id="690164"/>
    <lineage>
        <taxon>Bacteria</taxon>
        <taxon>Pseudomonadati</taxon>
        <taxon>Pseudomonadota</taxon>
        <taxon>Alphaproteobacteria</taxon>
        <taxon>Hyphomicrobiales</taxon>
        <taxon>Salinarimonadaceae</taxon>
        <taxon>Salinarimonas</taxon>
    </lineage>
</organism>
<feature type="domain" description="FAD-dependent urate hydroxylase HpyO/Asp monooxygenase CreE-like FAD/NAD(P)-binding" evidence="1">
    <location>
        <begin position="7"/>
        <end position="170"/>
    </location>
</feature>
<dbReference type="InterPro" id="IPR036188">
    <property type="entry name" value="FAD/NAD-bd_sf"/>
</dbReference>
<sequence length="195" mass="21134">MKECVIAIIGAGATAVSLLQALVDEARAEPRCPRLVVYLIETRRLRGRGLAYEDDLASNLLNTRAGFITPFPQRPGHFFAWLQANEAAWRHEFPGLVVEADTFVPRPLFGLYLECMMGELAGELMRIGGTLVPVTAEATDLEPTPEGRVVVSTDTALAIRADRVVLSCGNLQAREEGGCAGWATKEKSKALALLV</sequence>
<dbReference type="Pfam" id="PF13454">
    <property type="entry name" value="NAD_binding_9"/>
    <property type="match status" value="1"/>
</dbReference>
<accession>A0A917Q5R5</accession>
<keyword evidence="3" id="KW-1185">Reference proteome</keyword>
<dbReference type="PANTHER" id="PTHR40254">
    <property type="entry name" value="BLR0577 PROTEIN"/>
    <property type="match status" value="1"/>
</dbReference>
<dbReference type="PANTHER" id="PTHR40254:SF1">
    <property type="entry name" value="BLR0577 PROTEIN"/>
    <property type="match status" value="1"/>
</dbReference>
<name>A0A917Q5R5_9HYPH</name>
<dbReference type="AlphaFoldDB" id="A0A917Q5R5"/>
<proteinExistence type="predicted"/>
<protein>
    <recommendedName>
        <fullName evidence="1">FAD-dependent urate hydroxylase HpyO/Asp monooxygenase CreE-like FAD/NAD(P)-binding domain-containing protein</fullName>
    </recommendedName>
</protein>
<dbReference type="SUPFAM" id="SSF51905">
    <property type="entry name" value="FAD/NAD(P)-binding domain"/>
    <property type="match status" value="1"/>
</dbReference>
<dbReference type="EMBL" id="BMMF01000003">
    <property type="protein sequence ID" value="GGK27069.1"/>
    <property type="molecule type" value="Genomic_DNA"/>
</dbReference>